<dbReference type="PANTHER" id="PTHR44154">
    <property type="entry name" value="QUINONE OXIDOREDUCTASE"/>
    <property type="match status" value="1"/>
</dbReference>
<sequence length="325" mass="34162">MRAAWYERNGTARDVLELGDMPLPAPGPGEVRVRLVTSGVNPSDVKARRGRPLNAERVIPHSDGAGDIDAVGPGVDHGRVGQRVWVWNGQWRRPFGTAAEAIVLPEAQAVPLPANVDYATGACLGIPALTAMHAVNLFETVGGKTILVTGAGSSVGHYATQIAKARGARVIATASPSRAAHARAAGADFVIDYKAKDVAATVKGLTSGKGVDGLIDMDLYSTTAIISNGALAPHGKIVCYGSSLAGDIPVSFPTLLWNSLTLQVFVVYELLARERETAIGQLTAMLEKNALKHSIGERFALRDIVKAHEAVERGDVVGNVVLDIT</sequence>
<dbReference type="InterPro" id="IPR013149">
    <property type="entry name" value="ADH-like_C"/>
</dbReference>
<comment type="caution">
    <text evidence="3">The sequence shown here is derived from an EMBL/GenBank/DDBJ whole genome shotgun (WGS) entry which is preliminary data.</text>
</comment>
<reference evidence="4" key="1">
    <citation type="journal article" date="2019" name="Int. J. Syst. Evol. Microbiol.">
        <title>The Global Catalogue of Microorganisms (GCM) 10K type strain sequencing project: providing services to taxonomists for standard genome sequencing and annotation.</title>
        <authorList>
            <consortium name="The Broad Institute Genomics Platform"/>
            <consortium name="The Broad Institute Genome Sequencing Center for Infectious Disease"/>
            <person name="Wu L."/>
            <person name="Ma J."/>
        </authorList>
    </citation>
    <scope>NUCLEOTIDE SEQUENCE [LARGE SCALE GENOMIC DNA]</scope>
    <source>
        <strain evidence="4">JCM 3366</strain>
    </source>
</reference>
<organism evidence="3 4">
    <name type="scientific">Nitratireductor kimnyeongensis</name>
    <dbReference type="NCBI Taxonomy" id="430679"/>
    <lineage>
        <taxon>Bacteria</taxon>
        <taxon>Pseudomonadati</taxon>
        <taxon>Pseudomonadota</taxon>
        <taxon>Alphaproteobacteria</taxon>
        <taxon>Hyphomicrobiales</taxon>
        <taxon>Phyllobacteriaceae</taxon>
        <taxon>Nitratireductor</taxon>
    </lineage>
</organism>
<dbReference type="SUPFAM" id="SSF51735">
    <property type="entry name" value="NAD(P)-binding Rossmann-fold domains"/>
    <property type="match status" value="1"/>
</dbReference>
<dbReference type="Gene3D" id="3.90.180.10">
    <property type="entry name" value="Medium-chain alcohol dehydrogenases, catalytic domain"/>
    <property type="match status" value="1"/>
</dbReference>
<dbReference type="InterPro" id="IPR036291">
    <property type="entry name" value="NAD(P)-bd_dom_sf"/>
</dbReference>
<dbReference type="CDD" id="cd08253">
    <property type="entry name" value="zeta_crystallin"/>
    <property type="match status" value="1"/>
</dbReference>
<evidence type="ECO:0000313" key="3">
    <source>
        <dbReference type="EMBL" id="MFC5584514.1"/>
    </source>
</evidence>
<dbReference type="PANTHER" id="PTHR44154:SF1">
    <property type="entry name" value="QUINONE OXIDOREDUCTASE"/>
    <property type="match status" value="1"/>
</dbReference>
<dbReference type="InterPro" id="IPR011032">
    <property type="entry name" value="GroES-like_sf"/>
</dbReference>
<dbReference type="Gene3D" id="3.40.50.720">
    <property type="entry name" value="NAD(P)-binding Rossmann-like Domain"/>
    <property type="match status" value="1"/>
</dbReference>
<dbReference type="EMBL" id="JBHSNB010000001">
    <property type="protein sequence ID" value="MFC5584514.1"/>
    <property type="molecule type" value="Genomic_DNA"/>
</dbReference>
<dbReference type="InterPro" id="IPR013154">
    <property type="entry name" value="ADH-like_N"/>
</dbReference>
<evidence type="ECO:0000259" key="2">
    <source>
        <dbReference type="SMART" id="SM00829"/>
    </source>
</evidence>
<protein>
    <submittedName>
        <fullName evidence="3">NADPH:quinone reductase</fullName>
    </submittedName>
</protein>
<dbReference type="Pfam" id="PF08240">
    <property type="entry name" value="ADH_N"/>
    <property type="match status" value="1"/>
</dbReference>
<dbReference type="Pfam" id="PF00107">
    <property type="entry name" value="ADH_zinc_N"/>
    <property type="match status" value="1"/>
</dbReference>
<feature type="domain" description="Enoyl reductase (ER)" evidence="2">
    <location>
        <begin position="11"/>
        <end position="322"/>
    </location>
</feature>
<dbReference type="Proteomes" id="UP001596107">
    <property type="component" value="Unassembled WGS sequence"/>
</dbReference>
<dbReference type="InterPro" id="IPR020843">
    <property type="entry name" value="ER"/>
</dbReference>
<evidence type="ECO:0000313" key="4">
    <source>
        <dbReference type="Proteomes" id="UP001596107"/>
    </source>
</evidence>
<dbReference type="SUPFAM" id="SSF50129">
    <property type="entry name" value="GroES-like"/>
    <property type="match status" value="1"/>
</dbReference>
<name>A0ABW0T6J9_9HYPH</name>
<evidence type="ECO:0000256" key="1">
    <source>
        <dbReference type="ARBA" id="ARBA00022857"/>
    </source>
</evidence>
<dbReference type="InterPro" id="IPR051603">
    <property type="entry name" value="Zinc-ADH_QOR/CCCR"/>
</dbReference>
<accession>A0ABW0T6J9</accession>
<keyword evidence="1" id="KW-0521">NADP</keyword>
<gene>
    <name evidence="3" type="ORF">ACFPOD_05290</name>
</gene>
<keyword evidence="4" id="KW-1185">Reference proteome</keyword>
<proteinExistence type="predicted"/>
<dbReference type="RefSeq" id="WP_223019699.1">
    <property type="nucleotide sequence ID" value="NZ_CP078143.1"/>
</dbReference>
<dbReference type="SMART" id="SM00829">
    <property type="entry name" value="PKS_ER"/>
    <property type="match status" value="1"/>
</dbReference>